<dbReference type="Proteomes" id="UP000317650">
    <property type="component" value="Unassembled WGS sequence"/>
</dbReference>
<sequence>MEGYGRPAYPPVQHASARVRRVPPPCSRGGYYGGWRRRRAPPPPSHPAPSWRPRGLRGGVIAASSAHREIFTRAGGELLSFYPGT</sequence>
<dbReference type="EMBL" id="PYDT01002157">
    <property type="protein sequence ID" value="THU42219.1"/>
    <property type="molecule type" value="Genomic_DNA"/>
</dbReference>
<organism evidence="2 3">
    <name type="scientific">Musa balbisiana</name>
    <name type="common">Banana</name>
    <dbReference type="NCBI Taxonomy" id="52838"/>
    <lineage>
        <taxon>Eukaryota</taxon>
        <taxon>Viridiplantae</taxon>
        <taxon>Streptophyta</taxon>
        <taxon>Embryophyta</taxon>
        <taxon>Tracheophyta</taxon>
        <taxon>Spermatophyta</taxon>
        <taxon>Magnoliopsida</taxon>
        <taxon>Liliopsida</taxon>
        <taxon>Zingiberales</taxon>
        <taxon>Musaceae</taxon>
        <taxon>Musa</taxon>
    </lineage>
</organism>
<reference evidence="2 3" key="1">
    <citation type="journal article" date="2019" name="Nat. Plants">
        <title>Genome sequencing of Musa balbisiana reveals subgenome evolution and function divergence in polyploid bananas.</title>
        <authorList>
            <person name="Yao X."/>
        </authorList>
    </citation>
    <scope>NUCLEOTIDE SEQUENCE [LARGE SCALE GENOMIC DNA]</scope>
    <source>
        <strain evidence="3">cv. DH-PKW</strain>
        <tissue evidence="2">Leaves</tissue>
    </source>
</reference>
<name>A0A4S8I3U9_MUSBA</name>
<evidence type="ECO:0000256" key="1">
    <source>
        <dbReference type="SAM" id="MobiDB-lite"/>
    </source>
</evidence>
<dbReference type="AlphaFoldDB" id="A0A4S8I3U9"/>
<comment type="caution">
    <text evidence="2">The sequence shown here is derived from an EMBL/GenBank/DDBJ whole genome shotgun (WGS) entry which is preliminary data.</text>
</comment>
<gene>
    <name evidence="2" type="ORF">C4D60_Mb00t20040</name>
</gene>
<evidence type="ECO:0000313" key="2">
    <source>
        <dbReference type="EMBL" id="THU42219.1"/>
    </source>
</evidence>
<accession>A0A4S8I3U9</accession>
<keyword evidence="3" id="KW-1185">Reference proteome</keyword>
<evidence type="ECO:0000313" key="3">
    <source>
        <dbReference type="Proteomes" id="UP000317650"/>
    </source>
</evidence>
<proteinExistence type="predicted"/>
<protein>
    <submittedName>
        <fullName evidence="2">Uncharacterized protein</fullName>
    </submittedName>
</protein>
<feature type="region of interest" description="Disordered" evidence="1">
    <location>
        <begin position="1"/>
        <end position="55"/>
    </location>
</feature>